<keyword evidence="3" id="KW-0808">Transferase</keyword>
<dbReference type="PATRIC" id="fig|13035.3.peg.502"/>
<dbReference type="Proteomes" id="UP000010482">
    <property type="component" value="Chromosome"/>
</dbReference>
<dbReference type="KEGG" id="dsl:Dacsa_0442"/>
<accession>K9YSC2</accession>
<evidence type="ECO:0000256" key="2">
    <source>
        <dbReference type="SAM" id="MobiDB-lite"/>
    </source>
</evidence>
<protein>
    <submittedName>
        <fullName evidence="3">Transcriptional regulator/sugar kinase</fullName>
    </submittedName>
</protein>
<keyword evidence="3" id="KW-0418">Kinase</keyword>
<dbReference type="GO" id="GO:0016301">
    <property type="term" value="F:kinase activity"/>
    <property type="evidence" value="ECO:0007669"/>
    <property type="project" value="UniProtKB-KW"/>
</dbReference>
<dbReference type="InterPro" id="IPR043129">
    <property type="entry name" value="ATPase_NBD"/>
</dbReference>
<dbReference type="Gene3D" id="3.30.420.40">
    <property type="match status" value="2"/>
</dbReference>
<dbReference type="eggNOG" id="COG1940">
    <property type="taxonomic scope" value="Bacteria"/>
</dbReference>
<dbReference type="InterPro" id="IPR000600">
    <property type="entry name" value="ROK"/>
</dbReference>
<dbReference type="PANTHER" id="PTHR18964">
    <property type="entry name" value="ROK (REPRESSOR, ORF, KINASE) FAMILY"/>
    <property type="match status" value="1"/>
</dbReference>
<sequence>MKPSTVIGIDIGGTALKIGQFLADGACVNQTTLPTPQPPHPQAMVELIAAAIEQLDPKPNHRAIGVGTPGPTDPSGRIALIGINLLGWREVPLADLLEAKLGLPTFVANDANCAGLGESWLGAGRNFQNLILLTLGTGVGGAIILNNQLFTGSYGAAGELGLITIDADGDPCNSGNNGSLEQHLSVQAIKRKTQKTPTELAKLAASGDKTALAFWEQYGKDLGAGLASLIYVLTPEAILIGGGISASAEFFLPSTKKEIEKRVVGISRMESQLLTAELGNQAGMVGAAKLAWENLQTATSRLGEATASPNKSNPTKVGWVKPPLHPTKVIQQK</sequence>
<evidence type="ECO:0000256" key="1">
    <source>
        <dbReference type="ARBA" id="ARBA00006479"/>
    </source>
</evidence>
<dbReference type="STRING" id="13035.Dacsa_0442"/>
<dbReference type="HOGENOM" id="CLU_036604_0_2_3"/>
<proteinExistence type="inferred from homology"/>
<name>K9YSC2_DACS8</name>
<dbReference type="PANTHER" id="PTHR18964:SF149">
    <property type="entry name" value="BIFUNCTIONAL UDP-N-ACETYLGLUCOSAMINE 2-EPIMERASE_N-ACETYLMANNOSAMINE KINASE"/>
    <property type="match status" value="1"/>
</dbReference>
<dbReference type="AlphaFoldDB" id="K9YSC2"/>
<gene>
    <name evidence="3" type="ORF">Dacsa_0442</name>
</gene>
<dbReference type="EMBL" id="CP003944">
    <property type="protein sequence ID" value="AFZ49230.1"/>
    <property type="molecule type" value="Genomic_DNA"/>
</dbReference>
<organism evidence="3 4">
    <name type="scientific">Dactylococcopsis salina (strain PCC 8305)</name>
    <name type="common">Myxobactron salinum</name>
    <dbReference type="NCBI Taxonomy" id="13035"/>
    <lineage>
        <taxon>Bacteria</taxon>
        <taxon>Bacillati</taxon>
        <taxon>Cyanobacteriota</taxon>
        <taxon>Cyanophyceae</taxon>
        <taxon>Nodosilineales</taxon>
        <taxon>Cymatolegaceae</taxon>
        <taxon>Dactylococcopsis</taxon>
    </lineage>
</organism>
<evidence type="ECO:0000313" key="3">
    <source>
        <dbReference type="EMBL" id="AFZ49230.1"/>
    </source>
</evidence>
<keyword evidence="4" id="KW-1185">Reference proteome</keyword>
<feature type="region of interest" description="Disordered" evidence="2">
    <location>
        <begin position="303"/>
        <end position="323"/>
    </location>
</feature>
<evidence type="ECO:0000313" key="4">
    <source>
        <dbReference type="Proteomes" id="UP000010482"/>
    </source>
</evidence>
<dbReference type="RefSeq" id="WP_015228243.1">
    <property type="nucleotide sequence ID" value="NC_019780.1"/>
</dbReference>
<comment type="similarity">
    <text evidence="1">Belongs to the ROK (NagC/XylR) family.</text>
</comment>
<reference evidence="3" key="1">
    <citation type="submission" date="2012-04" db="EMBL/GenBank/DDBJ databases">
        <title>Finished genome of Dactylococcopsis salina PCC 8305.</title>
        <authorList>
            <consortium name="US DOE Joint Genome Institute"/>
            <person name="Gugger M."/>
            <person name="Coursin T."/>
            <person name="Rippka R."/>
            <person name="Tandeau De Marsac N."/>
            <person name="Huntemann M."/>
            <person name="Wei C.-L."/>
            <person name="Han J."/>
            <person name="Detter J.C."/>
            <person name="Han C."/>
            <person name="Tapia R."/>
            <person name="Daligault H."/>
            <person name="Chen A."/>
            <person name="Krypides N."/>
            <person name="Mavromatis K."/>
            <person name="Markowitz V."/>
            <person name="Szeto E."/>
            <person name="Ivanova N."/>
            <person name="Ovchinnikova G."/>
            <person name="Pagani I."/>
            <person name="Pati A."/>
            <person name="Goodwin L."/>
            <person name="Peters L."/>
            <person name="Pitluck S."/>
            <person name="Woyke T."/>
            <person name="Kerfeld C."/>
        </authorList>
    </citation>
    <scope>NUCLEOTIDE SEQUENCE [LARGE SCALE GENOMIC DNA]</scope>
    <source>
        <strain evidence="3">PCC 8305</strain>
    </source>
</reference>
<dbReference type="CDD" id="cd24068">
    <property type="entry name" value="ASKHA_NBD_ROK_FnNanK-like"/>
    <property type="match status" value="1"/>
</dbReference>
<dbReference type="Pfam" id="PF00480">
    <property type="entry name" value="ROK"/>
    <property type="match status" value="1"/>
</dbReference>
<dbReference type="SUPFAM" id="SSF53067">
    <property type="entry name" value="Actin-like ATPase domain"/>
    <property type="match status" value="1"/>
</dbReference>